<protein>
    <submittedName>
        <fullName evidence="1">Uncharacterized protein</fullName>
    </submittedName>
</protein>
<dbReference type="EMBL" id="AFAR01000272">
    <property type="protein sequence ID" value="EGF24789.1"/>
    <property type="molecule type" value="Genomic_DNA"/>
</dbReference>
<proteinExistence type="predicted"/>
<accession>F2B036</accession>
<organism evidence="1 2">
    <name type="scientific">Rhodopirellula baltica WH47</name>
    <dbReference type="NCBI Taxonomy" id="991778"/>
    <lineage>
        <taxon>Bacteria</taxon>
        <taxon>Pseudomonadati</taxon>
        <taxon>Planctomycetota</taxon>
        <taxon>Planctomycetia</taxon>
        <taxon>Pirellulales</taxon>
        <taxon>Pirellulaceae</taxon>
        <taxon>Rhodopirellula</taxon>
    </lineage>
</organism>
<name>F2B036_RHOBT</name>
<comment type="caution">
    <text evidence="1">The sequence shown here is derived from an EMBL/GenBank/DDBJ whole genome shotgun (WGS) entry which is preliminary data.</text>
</comment>
<dbReference type="AlphaFoldDB" id="F2B036"/>
<gene>
    <name evidence="1" type="ORF">RBWH47_03156</name>
</gene>
<dbReference type="PATRIC" id="fig|991778.3.peg.5664"/>
<reference evidence="1 2" key="1">
    <citation type="journal article" date="2013" name="Mar. Genomics">
        <title>Expression of sulfatases in Rhodopirellula baltica and the diversity of sulfatases in the genus Rhodopirellula.</title>
        <authorList>
            <person name="Wegner C.E."/>
            <person name="Richter-Heitmann T."/>
            <person name="Klindworth A."/>
            <person name="Klockow C."/>
            <person name="Richter M."/>
            <person name="Achstetter T."/>
            <person name="Glockner F.O."/>
            <person name="Harder J."/>
        </authorList>
    </citation>
    <scope>NUCLEOTIDE SEQUENCE [LARGE SCALE GENOMIC DNA]</scope>
    <source>
        <strain evidence="1 2">WH47</strain>
    </source>
</reference>
<dbReference type="Proteomes" id="UP000006222">
    <property type="component" value="Unassembled WGS sequence"/>
</dbReference>
<evidence type="ECO:0000313" key="2">
    <source>
        <dbReference type="Proteomes" id="UP000006222"/>
    </source>
</evidence>
<sequence>MEILMENVSKMMAPVAILVTVLLSGTFASDAFGERGSQKLTLPDFTEVDDLRAFLFENGHDSLALSRLEVESSLPCGKELGTIQIVGDSRYKRVVYLLPLGGNEERLVLSFATPKNANVEKLCGFWIEAN</sequence>
<evidence type="ECO:0000313" key="1">
    <source>
        <dbReference type="EMBL" id="EGF24789.1"/>
    </source>
</evidence>